<dbReference type="Proteomes" id="UP000481109">
    <property type="component" value="Unassembled WGS sequence"/>
</dbReference>
<gene>
    <name evidence="1" type="ORF">G6045_13790</name>
</gene>
<proteinExistence type="predicted"/>
<reference evidence="1 2" key="1">
    <citation type="submission" date="2020-02" db="EMBL/GenBank/DDBJ databases">
        <title>Whole-genome analyses of novel actinobacteria.</title>
        <authorList>
            <person name="Sahin N."/>
            <person name="Tokatli A."/>
        </authorList>
    </citation>
    <scope>NUCLEOTIDE SEQUENCE [LARGE SCALE GENOMIC DNA]</scope>
    <source>
        <strain evidence="1 2">YC504</strain>
    </source>
</reference>
<dbReference type="EMBL" id="JAAKZW010000044">
    <property type="protein sequence ID" value="NGO76731.1"/>
    <property type="molecule type" value="Genomic_DNA"/>
</dbReference>
<keyword evidence="2" id="KW-1185">Reference proteome</keyword>
<evidence type="ECO:0000313" key="2">
    <source>
        <dbReference type="Proteomes" id="UP000481109"/>
    </source>
</evidence>
<sequence>MIPEAHLYLHHQNTAQLPATTEPFTPPRTPARLRVQLGWTLVHVGLRLATPGRPAPALSS</sequence>
<dbReference type="RefSeq" id="WP_165332225.1">
    <property type="nucleotide sequence ID" value="NZ_JAAKZW010000044.1"/>
</dbReference>
<organism evidence="1 2">
    <name type="scientific">Streptomyces mesophilus</name>
    <dbReference type="NCBI Taxonomy" id="1775132"/>
    <lineage>
        <taxon>Bacteria</taxon>
        <taxon>Bacillati</taxon>
        <taxon>Actinomycetota</taxon>
        <taxon>Actinomycetes</taxon>
        <taxon>Kitasatosporales</taxon>
        <taxon>Streptomycetaceae</taxon>
        <taxon>Streptomyces</taxon>
    </lineage>
</organism>
<name>A0A6G4XJC5_9ACTN</name>
<accession>A0A6G4XJC5</accession>
<dbReference type="AlphaFoldDB" id="A0A6G4XJC5"/>
<comment type="caution">
    <text evidence="1">The sequence shown here is derived from an EMBL/GenBank/DDBJ whole genome shotgun (WGS) entry which is preliminary data.</text>
</comment>
<evidence type="ECO:0000313" key="1">
    <source>
        <dbReference type="EMBL" id="NGO76731.1"/>
    </source>
</evidence>
<protein>
    <submittedName>
        <fullName evidence="1">Uncharacterized protein</fullName>
    </submittedName>
</protein>